<dbReference type="EMBL" id="DOYJ01000233">
    <property type="protein sequence ID" value="HCB76181.1"/>
    <property type="molecule type" value="Genomic_DNA"/>
</dbReference>
<accession>A0A3D0WBR2</accession>
<dbReference type="Proteomes" id="UP000262699">
    <property type="component" value="Unassembled WGS sequence"/>
</dbReference>
<protein>
    <submittedName>
        <fullName evidence="1">Uncharacterized protein</fullName>
    </submittedName>
</protein>
<sequence length="181" mass="18913">MRGALILGITLAAVAGAPAAAQDGRGEARADGLAGALAACRAIGGDTERLACFDKAAAALLTAKDDGQVVILDREGMRRAKRRVFGFQLPRLGLFGDGKDDEGKGEPEVKEIDSTITRVVSAGGGTYILGLADGSTWQTTEGRTNFVPRRDEAVKIEVGILGSYNLKVAGSNRSVKAKRVR</sequence>
<evidence type="ECO:0000313" key="2">
    <source>
        <dbReference type="Proteomes" id="UP000262699"/>
    </source>
</evidence>
<proteinExistence type="predicted"/>
<evidence type="ECO:0000313" key="1">
    <source>
        <dbReference type="EMBL" id="HCB76181.1"/>
    </source>
</evidence>
<gene>
    <name evidence="1" type="ORF">DEP91_08390</name>
</gene>
<comment type="caution">
    <text evidence="1">The sequence shown here is derived from an EMBL/GenBank/DDBJ whole genome shotgun (WGS) entry which is preliminary data.</text>
</comment>
<dbReference type="AlphaFoldDB" id="A0A3D0WBR2"/>
<organism evidence="1 2">
    <name type="scientific">Sphingomonas bacterium</name>
    <dbReference type="NCBI Taxonomy" id="1895847"/>
    <lineage>
        <taxon>Bacteria</taxon>
        <taxon>Pseudomonadati</taxon>
        <taxon>Pseudomonadota</taxon>
        <taxon>Alphaproteobacteria</taxon>
        <taxon>Sphingomonadales</taxon>
        <taxon>Sphingomonadaceae</taxon>
        <taxon>Sphingomonas</taxon>
    </lineage>
</organism>
<name>A0A3D0WBR2_9SPHN</name>
<reference evidence="1 2" key="1">
    <citation type="journal article" date="2018" name="Nat. Biotechnol.">
        <title>A standardized bacterial taxonomy based on genome phylogeny substantially revises the tree of life.</title>
        <authorList>
            <person name="Parks D.H."/>
            <person name="Chuvochina M."/>
            <person name="Waite D.W."/>
            <person name="Rinke C."/>
            <person name="Skarshewski A."/>
            <person name="Chaumeil P.A."/>
            <person name="Hugenholtz P."/>
        </authorList>
    </citation>
    <scope>NUCLEOTIDE SEQUENCE [LARGE SCALE GENOMIC DNA]</scope>
    <source>
        <strain evidence="1">UBA9015</strain>
    </source>
</reference>